<feature type="transmembrane region" description="Helical" evidence="1">
    <location>
        <begin position="81"/>
        <end position="102"/>
    </location>
</feature>
<feature type="transmembrane region" description="Helical" evidence="1">
    <location>
        <begin position="193"/>
        <end position="211"/>
    </location>
</feature>
<keyword evidence="5" id="KW-1185">Reference proteome</keyword>
<keyword evidence="1" id="KW-0472">Membrane</keyword>
<evidence type="ECO:0000313" key="5">
    <source>
        <dbReference type="Proteomes" id="UP000644441"/>
    </source>
</evidence>
<dbReference type="InterPro" id="IPR022606">
    <property type="entry name" value="DUF2914"/>
</dbReference>
<reference evidence="4 5" key="1">
    <citation type="submission" date="2012-09" db="EMBL/GenBank/DDBJ databases">
        <title>Genome Sequence of alkane-degrading Bacterium Alcanivorax venustensis ISO4.</title>
        <authorList>
            <person name="Lai Q."/>
            <person name="Shao Z."/>
        </authorList>
    </citation>
    <scope>NUCLEOTIDE SEQUENCE [LARGE SCALE GENOMIC DNA]</scope>
    <source>
        <strain evidence="4 5">ISO4</strain>
    </source>
</reference>
<proteinExistence type="predicted"/>
<dbReference type="InterPro" id="IPR045968">
    <property type="entry name" value="DUF5924"/>
</dbReference>
<name>A0ABS0AHV9_9GAMM</name>
<evidence type="ECO:0008006" key="6">
    <source>
        <dbReference type="Google" id="ProtNLM"/>
    </source>
</evidence>
<feature type="transmembrane region" description="Helical" evidence="1">
    <location>
        <begin position="12"/>
        <end position="34"/>
    </location>
</feature>
<feature type="transmembrane region" description="Helical" evidence="1">
    <location>
        <begin position="164"/>
        <end position="181"/>
    </location>
</feature>
<organism evidence="4 5">
    <name type="scientific">Alloalcanivorax venustensis ISO4</name>
    <dbReference type="NCBI Taxonomy" id="1177184"/>
    <lineage>
        <taxon>Bacteria</taxon>
        <taxon>Pseudomonadati</taxon>
        <taxon>Pseudomonadota</taxon>
        <taxon>Gammaproteobacteria</taxon>
        <taxon>Oceanospirillales</taxon>
        <taxon>Alcanivoracaceae</taxon>
        <taxon>Alloalcanivorax</taxon>
    </lineage>
</organism>
<evidence type="ECO:0000313" key="4">
    <source>
        <dbReference type="EMBL" id="MBF5053720.1"/>
    </source>
</evidence>
<evidence type="ECO:0000256" key="1">
    <source>
        <dbReference type="SAM" id="Phobius"/>
    </source>
</evidence>
<dbReference type="Proteomes" id="UP000644441">
    <property type="component" value="Unassembled WGS sequence"/>
</dbReference>
<dbReference type="Pfam" id="PF11141">
    <property type="entry name" value="DUF2914"/>
    <property type="match status" value="1"/>
</dbReference>
<evidence type="ECO:0000259" key="2">
    <source>
        <dbReference type="Pfam" id="PF11141"/>
    </source>
</evidence>
<keyword evidence="1" id="KW-0812">Transmembrane</keyword>
<dbReference type="EMBL" id="ARXR01000021">
    <property type="protein sequence ID" value="MBF5053720.1"/>
    <property type="molecule type" value="Genomic_DNA"/>
</dbReference>
<evidence type="ECO:0000259" key="3">
    <source>
        <dbReference type="Pfam" id="PF19346"/>
    </source>
</evidence>
<keyword evidence="1" id="KW-1133">Transmembrane helix</keyword>
<dbReference type="RefSeq" id="WP_194856348.1">
    <property type="nucleotide sequence ID" value="NZ_ARXR01000021.1"/>
</dbReference>
<comment type="caution">
    <text evidence="4">The sequence shown here is derived from an EMBL/GenBank/DDBJ whole genome shotgun (WGS) entry which is preliminary data.</text>
</comment>
<feature type="transmembrane region" description="Helical" evidence="1">
    <location>
        <begin position="136"/>
        <end position="158"/>
    </location>
</feature>
<feature type="domain" description="DUF5924" evidence="3">
    <location>
        <begin position="6"/>
        <end position="255"/>
    </location>
</feature>
<gene>
    <name evidence="4" type="ORF">ISO4_02322</name>
</gene>
<sequence length="334" mass="38157">MNAHWLERLNALLFRLRHVWAVGSFSLGLASYFLVERQPWLAAVLTAVLVATWLVLITENIWLRRFRGTPMEQVAQGALKLMLQGVHQEAFFFSLPFVVLQWSGGAEYFLFTGMVVAGALVSIIDPLYFRLAGHRAWYFGFHAWALFVALLVLLPLIFKWPTNQALDGAALLTALFALPSFWRVGGPRRAWRWAALVLVSVSIISVPWWGARLVPPLSLSLEHRAVSVNFNRERRQPLVTGETFSREELDEGLYAYTAIRAPLGLGQPVYHYWFHGRELVDKVPLSVTGGREQGYRTWSHKLHFPDNASGRWRVEVRTAKEQIIGVLRFHVTER</sequence>
<feature type="transmembrane region" description="Helical" evidence="1">
    <location>
        <begin position="40"/>
        <end position="61"/>
    </location>
</feature>
<protein>
    <recommendedName>
        <fullName evidence="6">DUF2914 domain-containing protein</fullName>
    </recommendedName>
</protein>
<dbReference type="Pfam" id="PF19346">
    <property type="entry name" value="DUF5924"/>
    <property type="match status" value="1"/>
</dbReference>
<feature type="domain" description="DUF2914" evidence="2">
    <location>
        <begin position="267"/>
        <end position="331"/>
    </location>
</feature>
<accession>A0ABS0AHV9</accession>
<feature type="transmembrane region" description="Helical" evidence="1">
    <location>
        <begin position="108"/>
        <end position="129"/>
    </location>
</feature>